<feature type="non-terminal residue" evidence="1">
    <location>
        <position position="1"/>
    </location>
</feature>
<name>A0AC60QJE9_IXOPE</name>
<evidence type="ECO:0000313" key="2">
    <source>
        <dbReference type="Proteomes" id="UP000805193"/>
    </source>
</evidence>
<dbReference type="EMBL" id="JABSTQ010008310">
    <property type="protein sequence ID" value="KAG0434650.1"/>
    <property type="molecule type" value="Genomic_DNA"/>
</dbReference>
<gene>
    <name evidence="1" type="ORF">HPB47_018969</name>
</gene>
<proteinExistence type="predicted"/>
<evidence type="ECO:0000313" key="1">
    <source>
        <dbReference type="EMBL" id="KAG0434650.1"/>
    </source>
</evidence>
<feature type="non-terminal residue" evidence="1">
    <location>
        <position position="530"/>
    </location>
</feature>
<dbReference type="Proteomes" id="UP000805193">
    <property type="component" value="Unassembled WGS sequence"/>
</dbReference>
<reference evidence="1 2" key="1">
    <citation type="journal article" date="2020" name="Cell">
        <title>Large-Scale Comparative Analyses of Tick Genomes Elucidate Their Genetic Diversity and Vector Capacities.</title>
        <authorList>
            <consortium name="Tick Genome and Microbiome Consortium (TIGMIC)"/>
            <person name="Jia N."/>
            <person name="Wang J."/>
            <person name="Shi W."/>
            <person name="Du L."/>
            <person name="Sun Y."/>
            <person name="Zhan W."/>
            <person name="Jiang J.F."/>
            <person name="Wang Q."/>
            <person name="Zhang B."/>
            <person name="Ji P."/>
            <person name="Bell-Sakyi L."/>
            <person name="Cui X.M."/>
            <person name="Yuan T.T."/>
            <person name="Jiang B.G."/>
            <person name="Yang W.F."/>
            <person name="Lam T.T."/>
            <person name="Chang Q.C."/>
            <person name="Ding S.J."/>
            <person name="Wang X.J."/>
            <person name="Zhu J.G."/>
            <person name="Ruan X.D."/>
            <person name="Zhao L."/>
            <person name="Wei J.T."/>
            <person name="Ye R.Z."/>
            <person name="Que T.C."/>
            <person name="Du C.H."/>
            <person name="Zhou Y.H."/>
            <person name="Cheng J.X."/>
            <person name="Dai P.F."/>
            <person name="Guo W.B."/>
            <person name="Han X.H."/>
            <person name="Huang E.J."/>
            <person name="Li L.F."/>
            <person name="Wei W."/>
            <person name="Gao Y.C."/>
            <person name="Liu J.Z."/>
            <person name="Shao H.Z."/>
            <person name="Wang X."/>
            <person name="Wang C.C."/>
            <person name="Yang T.C."/>
            <person name="Huo Q.B."/>
            <person name="Li W."/>
            <person name="Chen H.Y."/>
            <person name="Chen S.E."/>
            <person name="Zhou L.G."/>
            <person name="Ni X.B."/>
            <person name="Tian J.H."/>
            <person name="Sheng Y."/>
            <person name="Liu T."/>
            <person name="Pan Y.S."/>
            <person name="Xia L.Y."/>
            <person name="Li J."/>
            <person name="Zhao F."/>
            <person name="Cao W.C."/>
        </authorList>
    </citation>
    <scope>NUCLEOTIDE SEQUENCE [LARGE SCALE GENOMIC DNA]</scope>
    <source>
        <strain evidence="1">Iper-2018</strain>
    </source>
</reference>
<protein>
    <submittedName>
        <fullName evidence="1">Uncharacterized protein</fullName>
    </submittedName>
</protein>
<keyword evidence="2" id="KW-1185">Reference proteome</keyword>
<comment type="caution">
    <text evidence="1">The sequence shown here is derived from an EMBL/GenBank/DDBJ whole genome shotgun (WGS) entry which is preliminary data.</text>
</comment>
<accession>A0AC60QJE9</accession>
<organism evidence="1 2">
    <name type="scientific">Ixodes persulcatus</name>
    <name type="common">Taiga tick</name>
    <dbReference type="NCBI Taxonomy" id="34615"/>
    <lineage>
        <taxon>Eukaryota</taxon>
        <taxon>Metazoa</taxon>
        <taxon>Ecdysozoa</taxon>
        <taxon>Arthropoda</taxon>
        <taxon>Chelicerata</taxon>
        <taxon>Arachnida</taxon>
        <taxon>Acari</taxon>
        <taxon>Parasitiformes</taxon>
        <taxon>Ixodida</taxon>
        <taxon>Ixodoidea</taxon>
        <taxon>Ixodidae</taxon>
        <taxon>Ixodinae</taxon>
        <taxon>Ixodes</taxon>
    </lineage>
</organism>
<sequence>EFKNAVFNAAKDGKLKRLKVFLDHRPKEEVEMLVSATTNGATPLVMASRNGHLEVADYLLEKCHADIEQVGSVTFEGETIEGAPPLWCAAAAGHLGVVQGLVSRGARGADLEIANRHGHTCLMIACYKGHLDIAAYLVSRGAHVDRKSAKGNTALHDCAESGSLEILRLLLEHGAKAERDAYGLTPLLAAAVTGHASVVEFLAALPDCPRDQRVEARALELLGATYVDKRRDSPRALSLWRRALAERCTEPPLPKPRRAPAAAYGDAVEASSLADLEDLLCEPDHMRMQSTFKVLERKHVGDTEELGASEMLVSMGGSLEEFYPAMVVSTLMRIMRDPTLGQHHTNVVQAVVFIFKSLGLRCVPYVPQVLPSLLNVVRTVDNSFREFLFQQLAQLIAIEFWIVNSPIQSTIIMLVEQIVMSLGPDFKMYLPKLVPHALKVFMHDMSADRAVTAKLLMALQKFGCNLDDYLHLILPPIIKLFDSADIPMNVRITALETIDVLSESLDFSEFAARIIHPHRPHPGHNPRAAL</sequence>